<protein>
    <recommendedName>
        <fullName evidence="8">Pantothenate synthetase</fullName>
        <shortName evidence="8">PS</shortName>
        <ecNumber evidence="8">6.3.2.1</ecNumber>
    </recommendedName>
    <alternativeName>
        <fullName evidence="8">Pantoate--beta-alanine ligase</fullName>
    </alternativeName>
    <alternativeName>
        <fullName evidence="8">Pantoate-activating enzyme</fullName>
    </alternativeName>
</protein>
<evidence type="ECO:0000256" key="4">
    <source>
        <dbReference type="ARBA" id="ARBA00022655"/>
    </source>
</evidence>
<feature type="binding site" evidence="8">
    <location>
        <begin position="184"/>
        <end position="187"/>
    </location>
    <ligand>
        <name>ATP</name>
        <dbReference type="ChEBI" id="CHEBI:30616"/>
    </ligand>
</feature>
<evidence type="ECO:0000256" key="5">
    <source>
        <dbReference type="ARBA" id="ARBA00022741"/>
    </source>
</evidence>
<dbReference type="FunFam" id="3.40.50.620:FF:000013">
    <property type="entry name" value="Pantothenate synthetase"/>
    <property type="match status" value="1"/>
</dbReference>
<proteinExistence type="inferred from homology"/>
<feature type="binding site" evidence="8">
    <location>
        <begin position="30"/>
        <end position="37"/>
    </location>
    <ligand>
        <name>ATP</name>
        <dbReference type="ChEBI" id="CHEBI:30616"/>
    </ligand>
</feature>
<feature type="binding site" evidence="8">
    <location>
        <begin position="147"/>
        <end position="150"/>
    </location>
    <ligand>
        <name>ATP</name>
        <dbReference type="ChEBI" id="CHEBI:30616"/>
    </ligand>
</feature>
<dbReference type="Proteomes" id="UP000031433">
    <property type="component" value="Unassembled WGS sequence"/>
</dbReference>
<dbReference type="NCBIfam" id="TIGR00018">
    <property type="entry name" value="panC"/>
    <property type="match status" value="1"/>
</dbReference>
<comment type="similarity">
    <text evidence="2 8">Belongs to the pantothenate synthetase family.</text>
</comment>
<dbReference type="HAMAP" id="MF_00158">
    <property type="entry name" value="PanC"/>
    <property type="match status" value="1"/>
</dbReference>
<dbReference type="GO" id="GO:0004592">
    <property type="term" value="F:pantoate-beta-alanine ligase activity"/>
    <property type="evidence" value="ECO:0007669"/>
    <property type="project" value="UniProtKB-UniRule"/>
</dbReference>
<comment type="miscellaneous">
    <text evidence="8">The reaction proceeds by a bi uni uni bi ping pong mechanism.</text>
</comment>
<dbReference type="UniPathway" id="UPA00028">
    <property type="reaction ID" value="UER00005"/>
</dbReference>
<evidence type="ECO:0000256" key="2">
    <source>
        <dbReference type="ARBA" id="ARBA00009256"/>
    </source>
</evidence>
<dbReference type="RefSeq" id="WP_039644800.1">
    <property type="nucleotide sequence ID" value="NZ_JXBL01000001.1"/>
</dbReference>
<dbReference type="GO" id="GO:0005829">
    <property type="term" value="C:cytosol"/>
    <property type="evidence" value="ECO:0007669"/>
    <property type="project" value="TreeGrafter"/>
</dbReference>
<reference evidence="9 10" key="1">
    <citation type="submission" date="2015-01" db="EMBL/GenBank/DDBJ databases">
        <title>Genome sequence of the anaerobic bacterium Geobacter soli GSS01, a dissimilatory Fe(III) reducer from soil.</title>
        <authorList>
            <person name="Yang G."/>
            <person name="Zhou S."/>
        </authorList>
    </citation>
    <scope>NUCLEOTIDE SEQUENCE [LARGE SCALE GENOMIC DNA]</scope>
    <source>
        <strain evidence="9 10">GSS01</strain>
    </source>
</reference>
<comment type="subcellular location">
    <subcellularLocation>
        <location evidence="8">Cytoplasm</location>
    </subcellularLocation>
</comment>
<dbReference type="PANTHER" id="PTHR21299:SF1">
    <property type="entry name" value="PANTOATE--BETA-ALANINE LIGASE"/>
    <property type="match status" value="1"/>
</dbReference>
<comment type="subunit">
    <text evidence="8">Homodimer.</text>
</comment>
<dbReference type="InterPro" id="IPR042176">
    <property type="entry name" value="Pantoate_ligase_C"/>
</dbReference>
<dbReference type="Gene3D" id="3.30.1300.10">
    <property type="entry name" value="Pantoate-beta-alanine ligase, C-terminal domain"/>
    <property type="match status" value="1"/>
</dbReference>
<keyword evidence="3 8" id="KW-0436">Ligase</keyword>
<evidence type="ECO:0000256" key="8">
    <source>
        <dbReference type="HAMAP-Rule" id="MF_00158"/>
    </source>
</evidence>
<feature type="binding site" evidence="8">
    <location>
        <position position="176"/>
    </location>
    <ligand>
        <name>ATP</name>
        <dbReference type="ChEBI" id="CHEBI:30616"/>
    </ligand>
</feature>
<dbReference type="Gene3D" id="3.40.50.620">
    <property type="entry name" value="HUPs"/>
    <property type="match status" value="1"/>
</dbReference>
<keyword evidence="6 8" id="KW-0067">ATP-binding</keyword>
<dbReference type="PANTHER" id="PTHR21299">
    <property type="entry name" value="CYTIDYLATE KINASE/PANTOATE-BETA-ALANINE LIGASE"/>
    <property type="match status" value="1"/>
</dbReference>
<name>A0A0C1QVZ4_9BACT</name>
<evidence type="ECO:0000256" key="3">
    <source>
        <dbReference type="ARBA" id="ARBA00022598"/>
    </source>
</evidence>
<evidence type="ECO:0000313" key="9">
    <source>
        <dbReference type="EMBL" id="KIE42326.1"/>
    </source>
</evidence>
<feature type="binding site" evidence="8">
    <location>
        <position position="61"/>
    </location>
    <ligand>
        <name>(R)-pantoate</name>
        <dbReference type="ChEBI" id="CHEBI:15980"/>
    </ligand>
</feature>
<keyword evidence="8" id="KW-0963">Cytoplasm</keyword>
<accession>A0A0C1QVZ4</accession>
<comment type="pathway">
    <text evidence="1 8">Cofactor biosynthesis; (R)-pantothenate biosynthesis; (R)-pantothenate from (R)-pantoate and beta-alanine: step 1/1.</text>
</comment>
<dbReference type="AlphaFoldDB" id="A0A0C1QVZ4"/>
<comment type="catalytic activity">
    <reaction evidence="7 8">
        <text>(R)-pantoate + beta-alanine + ATP = (R)-pantothenate + AMP + diphosphate + H(+)</text>
        <dbReference type="Rhea" id="RHEA:10912"/>
        <dbReference type="ChEBI" id="CHEBI:15378"/>
        <dbReference type="ChEBI" id="CHEBI:15980"/>
        <dbReference type="ChEBI" id="CHEBI:29032"/>
        <dbReference type="ChEBI" id="CHEBI:30616"/>
        <dbReference type="ChEBI" id="CHEBI:33019"/>
        <dbReference type="ChEBI" id="CHEBI:57966"/>
        <dbReference type="ChEBI" id="CHEBI:456215"/>
        <dbReference type="EC" id="6.3.2.1"/>
    </reaction>
</comment>
<dbReference type="SUPFAM" id="SSF52374">
    <property type="entry name" value="Nucleotidylyl transferase"/>
    <property type="match status" value="1"/>
</dbReference>
<sequence>MRIIDSVADMQAFSRNARRSGKTIALVPTMGYLHDGHASLMREGRTRADILVVSIFVNPTQFGPSEDFTTYPRDLERDRQVAAAAGADVIFAPRADDMYPAGFQTYVDVEKVTLPLCGASRPGHFRGVTTVVAKLFNIVMPHTAFFGKKDFQQLAVIRRMVADLNMDLSIVGMPIIREPDGLAMSSRNAYLGPQERTNALCLNRSLAAARNLFTHGERSVARLREKVLRIITEVPGAAIDYADFRDSETLEPVETANEKTLLALAVKMGTTRLIDNCVLGEEQ</sequence>
<keyword evidence="5 8" id="KW-0547">Nucleotide-binding</keyword>
<dbReference type="InterPro" id="IPR014729">
    <property type="entry name" value="Rossmann-like_a/b/a_fold"/>
</dbReference>
<keyword evidence="4 8" id="KW-0566">Pantothenate biosynthesis</keyword>
<feature type="binding site" evidence="8">
    <location>
        <position position="153"/>
    </location>
    <ligand>
        <name>(R)-pantoate</name>
        <dbReference type="ChEBI" id="CHEBI:15980"/>
    </ligand>
</feature>
<dbReference type="FunFam" id="3.30.1300.10:FF:000001">
    <property type="entry name" value="Pantothenate synthetase"/>
    <property type="match status" value="1"/>
</dbReference>
<dbReference type="CDD" id="cd00560">
    <property type="entry name" value="PanC"/>
    <property type="match status" value="1"/>
</dbReference>
<comment type="function">
    <text evidence="8">Catalyzes the condensation of pantoate with beta-alanine in an ATP-dependent reaction via a pantoyl-adenylate intermediate.</text>
</comment>
<feature type="active site" description="Proton donor" evidence="8">
    <location>
        <position position="37"/>
    </location>
</feature>
<feature type="binding site" evidence="8">
    <location>
        <position position="61"/>
    </location>
    <ligand>
        <name>beta-alanine</name>
        <dbReference type="ChEBI" id="CHEBI:57966"/>
    </ligand>
</feature>
<dbReference type="GO" id="GO:0015940">
    <property type="term" value="P:pantothenate biosynthetic process"/>
    <property type="evidence" value="ECO:0007669"/>
    <property type="project" value="UniProtKB-UniRule"/>
</dbReference>
<evidence type="ECO:0000256" key="7">
    <source>
        <dbReference type="ARBA" id="ARBA00048258"/>
    </source>
</evidence>
<evidence type="ECO:0000313" key="10">
    <source>
        <dbReference type="Proteomes" id="UP000031433"/>
    </source>
</evidence>
<evidence type="ECO:0000256" key="6">
    <source>
        <dbReference type="ARBA" id="ARBA00022840"/>
    </source>
</evidence>
<dbReference type="GO" id="GO:0005524">
    <property type="term" value="F:ATP binding"/>
    <property type="evidence" value="ECO:0007669"/>
    <property type="project" value="UniProtKB-KW"/>
</dbReference>
<dbReference type="Pfam" id="PF02569">
    <property type="entry name" value="Pantoate_ligase"/>
    <property type="match status" value="1"/>
</dbReference>
<gene>
    <name evidence="8" type="primary">panC</name>
    <name evidence="9" type="ORF">SE37_06660</name>
</gene>
<dbReference type="EC" id="6.3.2.1" evidence="8"/>
<dbReference type="EMBL" id="JXBL01000001">
    <property type="protein sequence ID" value="KIE42326.1"/>
    <property type="molecule type" value="Genomic_DNA"/>
</dbReference>
<evidence type="ECO:0000256" key="1">
    <source>
        <dbReference type="ARBA" id="ARBA00004990"/>
    </source>
</evidence>
<dbReference type="InterPro" id="IPR003721">
    <property type="entry name" value="Pantoate_ligase"/>
</dbReference>
<organism evidence="9 10">
    <name type="scientific">Geobacter soli</name>
    <dbReference type="NCBI Taxonomy" id="1510391"/>
    <lineage>
        <taxon>Bacteria</taxon>
        <taxon>Pseudomonadati</taxon>
        <taxon>Thermodesulfobacteriota</taxon>
        <taxon>Desulfuromonadia</taxon>
        <taxon>Geobacterales</taxon>
        <taxon>Geobacteraceae</taxon>
        <taxon>Geobacter</taxon>
    </lineage>
</organism>
<comment type="caution">
    <text evidence="9">The sequence shown here is derived from an EMBL/GenBank/DDBJ whole genome shotgun (WGS) entry which is preliminary data.</text>
</comment>
<keyword evidence="10" id="KW-1185">Reference proteome</keyword>